<dbReference type="Gene3D" id="3.10.180.10">
    <property type="entry name" value="2,3-Dihydroxybiphenyl 1,2-Dioxygenase, domain 1"/>
    <property type="match status" value="1"/>
</dbReference>
<dbReference type="KEGG" id="mbry:B1812_03090"/>
<evidence type="ECO:0000313" key="2">
    <source>
        <dbReference type="EMBL" id="ARN80237.1"/>
    </source>
</evidence>
<dbReference type="Proteomes" id="UP000193978">
    <property type="component" value="Chromosome"/>
</dbReference>
<dbReference type="Pfam" id="PF00903">
    <property type="entry name" value="Glyoxalase"/>
    <property type="match status" value="1"/>
</dbReference>
<dbReference type="InterPro" id="IPR037523">
    <property type="entry name" value="VOC_core"/>
</dbReference>
<dbReference type="InterPro" id="IPR004360">
    <property type="entry name" value="Glyas_Fos-R_dOase_dom"/>
</dbReference>
<keyword evidence="3" id="KW-1185">Reference proteome</keyword>
<sequence>MRLGYVILYVPDVAATLSFYETVLGVKRRFLHESGQYGELDTGATALAFVAETLVETTCHGFRRNRPSESPAGAEVAFVVENVQTAYETAVREGATALVAPLEKPWGQTIAYVRDCNGFLVELCDEIRA</sequence>
<reference evidence="2 3" key="1">
    <citation type="submission" date="2017-02" db="EMBL/GenBank/DDBJ databases">
        <authorList>
            <person name="Peterson S.W."/>
        </authorList>
    </citation>
    <scope>NUCLEOTIDE SEQUENCE [LARGE SCALE GENOMIC DNA]</scope>
    <source>
        <strain evidence="2 3">S285</strain>
    </source>
</reference>
<dbReference type="PROSITE" id="PS51819">
    <property type="entry name" value="VOC"/>
    <property type="match status" value="1"/>
</dbReference>
<dbReference type="PANTHER" id="PTHR21366">
    <property type="entry name" value="GLYOXALASE FAMILY PROTEIN"/>
    <property type="match status" value="1"/>
</dbReference>
<organism evidence="2 3">
    <name type="scientific">Methylocystis bryophila</name>
    <dbReference type="NCBI Taxonomy" id="655015"/>
    <lineage>
        <taxon>Bacteria</taxon>
        <taxon>Pseudomonadati</taxon>
        <taxon>Pseudomonadota</taxon>
        <taxon>Alphaproteobacteria</taxon>
        <taxon>Hyphomicrobiales</taxon>
        <taxon>Methylocystaceae</taxon>
        <taxon>Methylocystis</taxon>
    </lineage>
</organism>
<feature type="domain" description="VOC" evidence="1">
    <location>
        <begin position="2"/>
        <end position="126"/>
    </location>
</feature>
<name>A0A1W6MRP2_9HYPH</name>
<dbReference type="InterPro" id="IPR050383">
    <property type="entry name" value="GlyoxalaseI/FosfomycinResist"/>
</dbReference>
<proteinExistence type="predicted"/>
<dbReference type="EMBL" id="CP019948">
    <property type="protein sequence ID" value="ARN80237.1"/>
    <property type="molecule type" value="Genomic_DNA"/>
</dbReference>
<accession>A0A1W6MRP2</accession>
<dbReference type="PANTHER" id="PTHR21366:SF22">
    <property type="entry name" value="VOC DOMAIN-CONTAINING PROTEIN"/>
    <property type="match status" value="1"/>
</dbReference>
<dbReference type="SUPFAM" id="SSF54593">
    <property type="entry name" value="Glyoxalase/Bleomycin resistance protein/Dihydroxybiphenyl dioxygenase"/>
    <property type="match status" value="1"/>
</dbReference>
<dbReference type="RefSeq" id="WP_085770298.1">
    <property type="nucleotide sequence ID" value="NZ_AP027149.1"/>
</dbReference>
<gene>
    <name evidence="2" type="ORF">B1812_03090</name>
</gene>
<dbReference type="InterPro" id="IPR029068">
    <property type="entry name" value="Glyas_Bleomycin-R_OHBP_Dase"/>
</dbReference>
<dbReference type="AlphaFoldDB" id="A0A1W6MRP2"/>
<evidence type="ECO:0000259" key="1">
    <source>
        <dbReference type="PROSITE" id="PS51819"/>
    </source>
</evidence>
<dbReference type="OrthoDB" id="9798430at2"/>
<evidence type="ECO:0000313" key="3">
    <source>
        <dbReference type="Proteomes" id="UP000193978"/>
    </source>
</evidence>
<dbReference type="STRING" id="655015.B1812_03090"/>
<protein>
    <submittedName>
        <fullName evidence="2">Glyoxalase</fullName>
    </submittedName>
</protein>
<dbReference type="CDD" id="cd07264">
    <property type="entry name" value="VOC_like"/>
    <property type="match status" value="1"/>
</dbReference>